<reference evidence="8" key="1">
    <citation type="submission" date="2020-06" db="EMBL/GenBank/DDBJ databases">
        <authorList>
            <consortium name="Wellcome Sanger Institute Data Sharing"/>
        </authorList>
    </citation>
    <scope>NUCLEOTIDE SEQUENCE [LARGE SCALE GENOMIC DNA]</scope>
</reference>
<dbReference type="InterPro" id="IPR013087">
    <property type="entry name" value="Znf_C2H2_type"/>
</dbReference>
<reference evidence="8" key="2">
    <citation type="submission" date="2025-08" db="UniProtKB">
        <authorList>
            <consortium name="Ensembl"/>
        </authorList>
    </citation>
    <scope>IDENTIFICATION</scope>
</reference>
<keyword evidence="5" id="KW-0539">Nucleus</keyword>
<evidence type="ECO:0000256" key="1">
    <source>
        <dbReference type="ARBA" id="ARBA00004123"/>
    </source>
</evidence>
<dbReference type="GO" id="GO:0003676">
    <property type="term" value="F:nucleic acid binding"/>
    <property type="evidence" value="ECO:0007669"/>
    <property type="project" value="InterPro"/>
</dbReference>
<feature type="compositionally biased region" description="Low complexity" evidence="6">
    <location>
        <begin position="226"/>
        <end position="238"/>
    </location>
</feature>
<feature type="compositionally biased region" description="Polar residues" evidence="6">
    <location>
        <begin position="666"/>
        <end position="684"/>
    </location>
</feature>
<sequence length="735" mass="82010">MTSDLTTESLYSRRCTVRLQHNRQILEHKMFNPHIHHHQHQQQQQFQQHLRQLQQLFQQQPPPPPPPQPPPGHHVGHHHQTQRSIPAQAAPPPRMMNLCQATQTTIIAPNPMLQGALLMQQMQGNMRSFGMGGQQFRQFYAAGTRSSLLGPVPMGMTIKPPMRGYPSPRPYHPPNRYYNNNISSTPAAPTTSTVASTAPSSAPSTSSSTDATTRPTDQKRDSDEMTVGTTDDQQTVTGSTNEATNKASPVDGLKQISEELPDEPVAKKQRTEEANGSKEQSVVETITIPDEDEEMTGVECNSNVEHIQSEACIDLQEEGSATDGTREEIRADEVQTLLALDKDEPLPAEEALLETDAPLASLENQDEEEEEGVGDGSNKFYCYLCSITCQNQQNFRNHMNSISHQQRMMEIQHMSNACLVSILPRVHESLQGANRDGEKKSDLKHWCATCQTNFNSSIAHHRRTMEHKLASRTDVSSCAVCKKHFKTSLTFLEHLQSQEHRQKLQEKGSEAFSNLAALDTEGFSLEEEERREEEEDKERPSNEGEGQDGWSSLKEVTLNDMTSDEQYDPDTVYGSSFLVPAAGFICELCNKFCHFETSVLHSHCKSQTHFDNFKRYVASKVEAGEPVTEDLTEGQRQEEDEPAEPSLSSKDVGILSLESTCNVEKNLSTPQPEEMDSPQTVENQETPEEVHAGAEDAPNEDEDEEVMEVASAAGKKKTTGKAKSTRRSGRATNRR</sequence>
<comment type="subcellular location">
    <subcellularLocation>
        <location evidence="1">Nucleus</location>
    </subcellularLocation>
</comment>
<dbReference type="PROSITE" id="PS50171">
    <property type="entry name" value="ZF_MATRIN"/>
    <property type="match status" value="1"/>
</dbReference>
<evidence type="ECO:0000259" key="7">
    <source>
        <dbReference type="PROSITE" id="PS50171"/>
    </source>
</evidence>
<dbReference type="Proteomes" id="UP000694680">
    <property type="component" value="Chromosome 12"/>
</dbReference>
<feature type="compositionally biased region" description="Acidic residues" evidence="6">
    <location>
        <begin position="697"/>
        <end position="707"/>
    </location>
</feature>
<keyword evidence="9" id="KW-1185">Reference proteome</keyword>
<organism evidence="8 9">
    <name type="scientific">Gouania willdenowi</name>
    <name type="common">Blunt-snouted clingfish</name>
    <name type="synonym">Lepadogaster willdenowi</name>
    <dbReference type="NCBI Taxonomy" id="441366"/>
    <lineage>
        <taxon>Eukaryota</taxon>
        <taxon>Metazoa</taxon>
        <taxon>Chordata</taxon>
        <taxon>Craniata</taxon>
        <taxon>Vertebrata</taxon>
        <taxon>Euteleostomi</taxon>
        <taxon>Actinopterygii</taxon>
        <taxon>Neopterygii</taxon>
        <taxon>Teleostei</taxon>
        <taxon>Neoteleostei</taxon>
        <taxon>Acanthomorphata</taxon>
        <taxon>Ovalentaria</taxon>
        <taxon>Blenniimorphae</taxon>
        <taxon>Blenniiformes</taxon>
        <taxon>Gobiesocoidei</taxon>
        <taxon>Gobiesocidae</taxon>
        <taxon>Gobiesocinae</taxon>
        <taxon>Gouania</taxon>
    </lineage>
</organism>
<dbReference type="GO" id="GO:0005634">
    <property type="term" value="C:nucleus"/>
    <property type="evidence" value="ECO:0007669"/>
    <property type="project" value="UniProtKB-SubCell"/>
</dbReference>
<evidence type="ECO:0000256" key="6">
    <source>
        <dbReference type="SAM" id="MobiDB-lite"/>
    </source>
</evidence>
<keyword evidence="3" id="KW-0863">Zinc-finger</keyword>
<evidence type="ECO:0000313" key="8">
    <source>
        <dbReference type="Ensembl" id="ENSGWIP00000003326.1"/>
    </source>
</evidence>
<feature type="compositionally biased region" description="Acidic residues" evidence="6">
    <location>
        <begin position="524"/>
        <end position="536"/>
    </location>
</feature>
<accession>A0A8C5D9P6</accession>
<name>A0A8C5D9P6_GOUWI</name>
<dbReference type="Gene3D" id="3.30.160.60">
    <property type="entry name" value="Classic Zinc Finger"/>
    <property type="match status" value="1"/>
</dbReference>
<feature type="compositionally biased region" description="Low complexity" evidence="6">
    <location>
        <begin position="174"/>
        <end position="215"/>
    </location>
</feature>
<feature type="compositionally biased region" description="Acidic residues" evidence="6">
    <location>
        <begin position="627"/>
        <end position="643"/>
    </location>
</feature>
<keyword evidence="2" id="KW-0479">Metal-binding</keyword>
<dbReference type="SUPFAM" id="SSF57667">
    <property type="entry name" value="beta-beta-alpha zinc fingers"/>
    <property type="match status" value="2"/>
</dbReference>
<evidence type="ECO:0000256" key="5">
    <source>
        <dbReference type="ARBA" id="ARBA00023242"/>
    </source>
</evidence>
<feature type="compositionally biased region" description="Basic and acidic residues" evidence="6">
    <location>
        <begin position="264"/>
        <end position="276"/>
    </location>
</feature>
<feature type="region of interest" description="Disordered" evidence="6">
    <location>
        <begin position="624"/>
        <end position="652"/>
    </location>
</feature>
<evidence type="ECO:0000313" key="9">
    <source>
        <dbReference type="Proteomes" id="UP000694680"/>
    </source>
</evidence>
<feature type="domain" description="Matrin-type" evidence="7">
    <location>
        <begin position="584"/>
        <end position="615"/>
    </location>
</feature>
<dbReference type="Ensembl" id="ENSGWIT00000003598.1">
    <property type="protein sequence ID" value="ENSGWIP00000003326.1"/>
    <property type="gene ID" value="ENSGWIG00000001822.1"/>
</dbReference>
<dbReference type="AlphaFoldDB" id="A0A8C5D9P6"/>
<feature type="region of interest" description="Disordered" evidence="6">
    <location>
        <begin position="164"/>
        <end position="282"/>
    </location>
</feature>
<protein>
    <submittedName>
        <fullName evidence="8">Cip1-interacting zinc finger protein-like</fullName>
    </submittedName>
</protein>
<keyword evidence="4" id="KW-0862">Zinc</keyword>
<dbReference type="InterPro" id="IPR026811">
    <property type="entry name" value="CIZ1"/>
</dbReference>
<dbReference type="PANTHER" id="PTHR15491:SF12">
    <property type="entry name" value="CDKN1A INTERACTING ZINC FINGER PROTEIN 1B ISOFORM X1-RELATED"/>
    <property type="match status" value="1"/>
</dbReference>
<feature type="compositionally biased region" description="Pro residues" evidence="6">
    <location>
        <begin position="60"/>
        <end position="72"/>
    </location>
</feature>
<dbReference type="PROSITE" id="PS00028">
    <property type="entry name" value="ZINC_FINGER_C2H2_1"/>
    <property type="match status" value="2"/>
</dbReference>
<dbReference type="InterPro" id="IPR056345">
    <property type="entry name" value="Znf-C2H2_CIZ1"/>
</dbReference>
<feature type="region of interest" description="Disordered" evidence="6">
    <location>
        <begin position="523"/>
        <end position="553"/>
    </location>
</feature>
<feature type="region of interest" description="Disordered" evidence="6">
    <location>
        <begin position="666"/>
        <end position="735"/>
    </location>
</feature>
<dbReference type="InterPro" id="IPR003604">
    <property type="entry name" value="Matrin/U1-like-C_Znf_C2H2"/>
</dbReference>
<gene>
    <name evidence="8" type="primary">ciz1a</name>
</gene>
<evidence type="ECO:0000256" key="4">
    <source>
        <dbReference type="ARBA" id="ARBA00022833"/>
    </source>
</evidence>
<dbReference type="PANTHER" id="PTHR15491">
    <property type="match status" value="1"/>
</dbReference>
<feature type="region of interest" description="Disordered" evidence="6">
    <location>
        <begin position="57"/>
        <end position="93"/>
    </location>
</feature>
<dbReference type="InterPro" id="IPR000690">
    <property type="entry name" value="Matrin/U1-C_Znf_C2H2"/>
</dbReference>
<proteinExistence type="predicted"/>
<dbReference type="SMART" id="SM00451">
    <property type="entry name" value="ZnF_U1"/>
    <property type="match status" value="3"/>
</dbReference>
<feature type="compositionally biased region" description="Basic residues" evidence="6">
    <location>
        <begin position="714"/>
        <end position="735"/>
    </location>
</feature>
<dbReference type="SMART" id="SM00355">
    <property type="entry name" value="ZnF_C2H2"/>
    <property type="match status" value="2"/>
</dbReference>
<evidence type="ECO:0000256" key="2">
    <source>
        <dbReference type="ARBA" id="ARBA00022723"/>
    </source>
</evidence>
<dbReference type="Pfam" id="PF23330">
    <property type="entry name" value="zf-C2H2_14"/>
    <property type="match status" value="1"/>
</dbReference>
<dbReference type="GO" id="GO:0008270">
    <property type="term" value="F:zinc ion binding"/>
    <property type="evidence" value="ECO:0007669"/>
    <property type="project" value="UniProtKB-KW"/>
</dbReference>
<reference evidence="8" key="3">
    <citation type="submission" date="2025-09" db="UniProtKB">
        <authorList>
            <consortium name="Ensembl"/>
        </authorList>
    </citation>
    <scope>IDENTIFICATION</scope>
</reference>
<dbReference type="InterPro" id="IPR036236">
    <property type="entry name" value="Znf_C2H2_sf"/>
</dbReference>
<evidence type="ECO:0000256" key="3">
    <source>
        <dbReference type="ARBA" id="ARBA00022771"/>
    </source>
</evidence>